<proteinExistence type="predicted"/>
<evidence type="ECO:0000259" key="1">
    <source>
        <dbReference type="Pfam" id="PF04179"/>
    </source>
</evidence>
<dbReference type="InterPro" id="IPR033421">
    <property type="entry name" value="Rit1_DUSP-like"/>
</dbReference>
<evidence type="ECO:0008006" key="5">
    <source>
        <dbReference type="Google" id="ProtNLM"/>
    </source>
</evidence>
<dbReference type="AlphaFoldDB" id="A0AA35MHQ0"/>
<organism evidence="3 4">
    <name type="scientific">Clonostachys chloroleuca</name>
    <dbReference type="NCBI Taxonomy" id="1926264"/>
    <lineage>
        <taxon>Eukaryota</taxon>
        <taxon>Fungi</taxon>
        <taxon>Dikarya</taxon>
        <taxon>Ascomycota</taxon>
        <taxon>Pezizomycotina</taxon>
        <taxon>Sordariomycetes</taxon>
        <taxon>Hypocreomycetidae</taxon>
        <taxon>Hypocreales</taxon>
        <taxon>Bionectriaceae</taxon>
        <taxon>Clonostachys</taxon>
    </lineage>
</organism>
<evidence type="ECO:0000313" key="4">
    <source>
        <dbReference type="Proteomes" id="UP001160390"/>
    </source>
</evidence>
<evidence type="ECO:0000313" key="3">
    <source>
        <dbReference type="EMBL" id="CAI6096366.1"/>
    </source>
</evidence>
<reference evidence="3" key="1">
    <citation type="submission" date="2023-01" db="EMBL/GenBank/DDBJ databases">
        <authorList>
            <person name="Piombo E."/>
        </authorList>
    </citation>
    <scope>NUCLEOTIDE SEQUENCE</scope>
</reference>
<feature type="domain" description="Rit1 N-terminal" evidence="2">
    <location>
        <begin position="26"/>
        <end position="291"/>
    </location>
</feature>
<protein>
    <recommendedName>
        <fullName evidence="5">tRNA A64-2'-O-ribosylphosphate transferase</fullName>
    </recommendedName>
</protein>
<dbReference type="GO" id="GO:0019988">
    <property type="term" value="P:charged-tRNA amino acid modification"/>
    <property type="evidence" value="ECO:0007669"/>
    <property type="project" value="InterPro"/>
</dbReference>
<accession>A0AA35MHQ0</accession>
<feature type="domain" description="Rit1 DUSP-like" evidence="1">
    <location>
        <begin position="354"/>
        <end position="465"/>
    </location>
</feature>
<dbReference type="PANTHER" id="PTHR31811">
    <property type="entry name" value="TRNA A64-2'-O-RIBOSYLPHOSPHATE TRANSFERASE"/>
    <property type="match status" value="1"/>
</dbReference>
<gene>
    <name evidence="3" type="ORF">CCHLO57077_00009040</name>
</gene>
<dbReference type="GO" id="GO:0005737">
    <property type="term" value="C:cytoplasm"/>
    <property type="evidence" value="ECO:0007669"/>
    <property type="project" value="TreeGrafter"/>
</dbReference>
<dbReference type="EMBL" id="CABFNP030001282">
    <property type="protein sequence ID" value="CAI6096366.1"/>
    <property type="molecule type" value="Genomic_DNA"/>
</dbReference>
<name>A0AA35MHQ0_9HYPO</name>
<sequence length="470" mass="51940">MSNPHYSELIFPTSEQPSISHLLASLKRSTLSIHNRLTSIQADAKFVARVTEAFKIRPLVANERCGSWYVPPERKDGSAYFKSTDGHERAWKFSTRRLNLHLIDMIEKNDGIIIVDSTRRGKQGIYIKLTNDPGMPDALSTTIPVWCNVLNLALLPSNPNSHRLFLPPSLPATNHAQISALIPQFLSSLHDLKLALPTGLTKPLRPLWITQDSSLEDLDGQIFDDFRPVVCCTASRRVVGSEVDEGGYIQGAADDTENWAHGLTPPVFWHNAAELLEAPEAELPDLIARLVAQHKADEEARGGENDRRNRLLPQISVSPLPLSSQEPAAAADEWHIALTSETTPRDTWIKSPRRMEVGVGRNKNASKNLRLALPDICDFAAKCFSAPGTAPTQIVIGCESGKDISVGTALAINCYLFTDDNKFRIPDQNVSFTKTLVKTRLGRIMTAFPAANPSRTTLQSVNSFLMDSRK</sequence>
<comment type="caution">
    <text evidence="3">The sequence shown here is derived from an EMBL/GenBank/DDBJ whole genome shotgun (WGS) entry which is preliminary data.</text>
</comment>
<dbReference type="InterPro" id="IPR007306">
    <property type="entry name" value="Rit1"/>
</dbReference>
<dbReference type="PIRSF" id="PIRSF007747">
    <property type="entry name" value="Ribosyl_Ptfrase"/>
    <property type="match status" value="1"/>
</dbReference>
<dbReference type="InterPro" id="IPR033449">
    <property type="entry name" value="Rit1_N"/>
</dbReference>
<dbReference type="Pfam" id="PF17184">
    <property type="entry name" value="Rit1_C"/>
    <property type="match status" value="1"/>
</dbReference>
<dbReference type="PANTHER" id="PTHR31811:SF0">
    <property type="entry name" value="TRNA A64-2'-O-RIBOSYLPHOSPHATE TRANSFERASE"/>
    <property type="match status" value="1"/>
</dbReference>
<dbReference type="Pfam" id="PF04179">
    <property type="entry name" value="Init_tRNA_PT"/>
    <property type="match status" value="1"/>
</dbReference>
<evidence type="ECO:0000259" key="2">
    <source>
        <dbReference type="Pfam" id="PF17184"/>
    </source>
</evidence>
<keyword evidence="4" id="KW-1185">Reference proteome</keyword>
<dbReference type="GO" id="GO:0043399">
    <property type="term" value="F:tRNA adenosine(64)-2'-O-ribosylphosphate transferase activity"/>
    <property type="evidence" value="ECO:0007669"/>
    <property type="project" value="InterPro"/>
</dbReference>
<dbReference type="Proteomes" id="UP001160390">
    <property type="component" value="Unassembled WGS sequence"/>
</dbReference>